<evidence type="ECO:0000256" key="1">
    <source>
        <dbReference type="SAM" id="MobiDB-lite"/>
    </source>
</evidence>
<dbReference type="OrthoDB" id="1939344at2759"/>
<evidence type="ECO:0000313" key="2">
    <source>
        <dbReference type="EMBL" id="JAB93457.1"/>
    </source>
</evidence>
<sequence>MHNNNHSSNNSHNNNNNNNGINGHHQQAMPYAVSESSVGVSGSNTHTNTHTNANANLNTLGMRERGRLHFATMLENTVDAVEKVHMLETLWPSMLLDIVRNALLDYSHLDEYLHSVMEEIMK</sequence>
<proteinExistence type="evidence at transcript level"/>
<accession>W8B4G3</accession>
<organism evidence="2">
    <name type="scientific">Ceratitis capitata</name>
    <name type="common">Mediterranean fruit fly</name>
    <name type="synonym">Tephritis capitata</name>
    <dbReference type="NCBI Taxonomy" id="7213"/>
    <lineage>
        <taxon>Eukaryota</taxon>
        <taxon>Metazoa</taxon>
        <taxon>Ecdysozoa</taxon>
        <taxon>Arthropoda</taxon>
        <taxon>Hexapoda</taxon>
        <taxon>Insecta</taxon>
        <taxon>Pterygota</taxon>
        <taxon>Neoptera</taxon>
        <taxon>Endopterygota</taxon>
        <taxon>Diptera</taxon>
        <taxon>Brachycera</taxon>
        <taxon>Muscomorpha</taxon>
        <taxon>Tephritoidea</taxon>
        <taxon>Tephritidae</taxon>
        <taxon>Ceratitis</taxon>
        <taxon>Ceratitis</taxon>
    </lineage>
</organism>
<reference evidence="2" key="2">
    <citation type="journal article" date="2014" name="BMC Genomics">
        <title>A genomic perspective to assessing quality of mass-reared SIT flies used in Mediterranean fruit fly (Ceratitis capitata) eradication in California.</title>
        <authorList>
            <person name="Calla B."/>
            <person name="Hall B."/>
            <person name="Hou S."/>
            <person name="Geib S.M."/>
        </authorList>
    </citation>
    <scope>NUCLEOTIDE SEQUENCE</scope>
</reference>
<dbReference type="EMBL" id="GAMC01013098">
    <property type="protein sequence ID" value="JAB93457.1"/>
    <property type="molecule type" value="mRNA"/>
</dbReference>
<feature type="region of interest" description="Disordered" evidence="1">
    <location>
        <begin position="1"/>
        <end position="25"/>
    </location>
</feature>
<protein>
    <submittedName>
        <fullName evidence="2">Uncharacterized protein</fullName>
    </submittedName>
</protein>
<dbReference type="AlphaFoldDB" id="W8B4G3"/>
<name>W8B4G3_CERCA</name>
<reference evidence="2" key="1">
    <citation type="submission" date="2013-07" db="EMBL/GenBank/DDBJ databases">
        <authorList>
            <person name="Geib S."/>
        </authorList>
    </citation>
    <scope>NUCLEOTIDE SEQUENCE</scope>
</reference>
<feature type="compositionally biased region" description="Low complexity" evidence="1">
    <location>
        <begin position="1"/>
        <end position="19"/>
    </location>
</feature>